<dbReference type="EMBL" id="JAOVZV010000001">
    <property type="protein sequence ID" value="MCX8530955.1"/>
    <property type="molecule type" value="Genomic_DNA"/>
</dbReference>
<accession>A0ABT3XYL5</accession>
<proteinExistence type="predicted"/>
<dbReference type="Proteomes" id="UP001070176">
    <property type="component" value="Unassembled WGS sequence"/>
</dbReference>
<gene>
    <name evidence="1" type="ORF">OEA66_01165</name>
</gene>
<keyword evidence="2" id="KW-1185">Reference proteome</keyword>
<evidence type="ECO:0000313" key="1">
    <source>
        <dbReference type="EMBL" id="MCX8530955.1"/>
    </source>
</evidence>
<sequence>MNYEYQMTTSEILETFDEKNILLLISLHCANYYMSMMMGM</sequence>
<comment type="caution">
    <text evidence="1">The sequence shown here is derived from an EMBL/GenBank/DDBJ whole genome shotgun (WGS) entry which is preliminary data.</text>
</comment>
<organism evidence="1 2">
    <name type="scientific">Chryseobacterium luquanense</name>
    <dbReference type="NCBI Taxonomy" id="2983766"/>
    <lineage>
        <taxon>Bacteria</taxon>
        <taxon>Pseudomonadati</taxon>
        <taxon>Bacteroidota</taxon>
        <taxon>Flavobacteriia</taxon>
        <taxon>Flavobacteriales</taxon>
        <taxon>Weeksellaceae</taxon>
        <taxon>Chryseobacterium group</taxon>
        <taxon>Chryseobacterium</taxon>
    </lineage>
</organism>
<evidence type="ECO:0000313" key="2">
    <source>
        <dbReference type="Proteomes" id="UP001070176"/>
    </source>
</evidence>
<reference evidence="1" key="1">
    <citation type="submission" date="2022-10" db="EMBL/GenBank/DDBJ databases">
        <title>Chryseobacterium sp. nov., a novel bacterial species.</title>
        <authorList>
            <person name="Cao Y."/>
        </authorList>
    </citation>
    <scope>NUCLEOTIDE SEQUENCE</scope>
    <source>
        <strain evidence="1">KC 927</strain>
    </source>
</reference>
<name>A0ABT3XYL5_9FLAO</name>
<protein>
    <submittedName>
        <fullName evidence="1">Uncharacterized protein</fullName>
    </submittedName>
</protein>